<name>A0A4Z0P0B1_9BACT</name>
<sequence length="233" mass="25120">MKIRFAWWPLMAFVALQFFLGEAHELVHTGVGRLLCGCWGPRDFNVWSLCATCEQAPLRTMAATVAGPLFTFAMMGWGYRLLAPQNPIPHRSLGFALVFANLPVARLLGAVFMGGNDEVYALRPFLPYPLAWAVGATFVVAAVALPVARAYTALHPHGRRGVFLAFFFLPMALTVAVVLGVLNSLLAAGFLAMTGVLGSPWLVTGWTLTVCLALGSTYRHLFALGQPATAVQA</sequence>
<dbReference type="EMBL" id="SRLA01000007">
    <property type="protein sequence ID" value="TGE03826.1"/>
    <property type="molecule type" value="Genomic_DNA"/>
</dbReference>
<evidence type="ECO:0000256" key="1">
    <source>
        <dbReference type="SAM" id="Phobius"/>
    </source>
</evidence>
<proteinExistence type="predicted"/>
<keyword evidence="1" id="KW-0812">Transmembrane</keyword>
<protein>
    <submittedName>
        <fullName evidence="2">Uncharacterized protein</fullName>
    </submittedName>
</protein>
<keyword evidence="1" id="KW-1133">Transmembrane helix</keyword>
<feature type="transmembrane region" description="Helical" evidence="1">
    <location>
        <begin position="94"/>
        <end position="115"/>
    </location>
</feature>
<evidence type="ECO:0000313" key="2">
    <source>
        <dbReference type="EMBL" id="TGE03826.1"/>
    </source>
</evidence>
<evidence type="ECO:0000313" key="3">
    <source>
        <dbReference type="Proteomes" id="UP000298337"/>
    </source>
</evidence>
<feature type="transmembrane region" description="Helical" evidence="1">
    <location>
        <begin position="163"/>
        <end position="182"/>
    </location>
</feature>
<reference evidence="2 3" key="1">
    <citation type="submission" date="2019-04" db="EMBL/GenBank/DDBJ databases">
        <authorList>
            <person name="Feng G."/>
            <person name="Zhang J."/>
            <person name="Zhu H."/>
        </authorList>
    </citation>
    <scope>NUCLEOTIDE SEQUENCE [LARGE SCALE GENOMIC DNA]</scope>
    <source>
        <strain evidence="2 3">92R-1</strain>
    </source>
</reference>
<dbReference type="AlphaFoldDB" id="A0A4Z0P0B1"/>
<comment type="caution">
    <text evidence="2">The sequence shown here is derived from an EMBL/GenBank/DDBJ whole genome shotgun (WGS) entry which is preliminary data.</text>
</comment>
<dbReference type="Proteomes" id="UP000298337">
    <property type="component" value="Unassembled WGS sequence"/>
</dbReference>
<organism evidence="2 3">
    <name type="scientific">Hymenobacter fodinae</name>
    <dbReference type="NCBI Taxonomy" id="2510796"/>
    <lineage>
        <taxon>Bacteria</taxon>
        <taxon>Pseudomonadati</taxon>
        <taxon>Bacteroidota</taxon>
        <taxon>Cytophagia</taxon>
        <taxon>Cytophagales</taxon>
        <taxon>Hymenobacteraceae</taxon>
        <taxon>Hymenobacter</taxon>
    </lineage>
</organism>
<gene>
    <name evidence="2" type="ORF">EU556_24780</name>
</gene>
<dbReference type="RefSeq" id="WP_135436927.1">
    <property type="nucleotide sequence ID" value="NZ_SRLA01000007.1"/>
</dbReference>
<feature type="transmembrane region" description="Helical" evidence="1">
    <location>
        <begin position="188"/>
        <end position="214"/>
    </location>
</feature>
<keyword evidence="1" id="KW-0472">Membrane</keyword>
<feature type="transmembrane region" description="Helical" evidence="1">
    <location>
        <begin position="61"/>
        <end position="82"/>
    </location>
</feature>
<dbReference type="OrthoDB" id="667077at2"/>
<accession>A0A4Z0P0B1</accession>
<feature type="transmembrane region" description="Helical" evidence="1">
    <location>
        <begin position="130"/>
        <end position="151"/>
    </location>
</feature>
<keyword evidence="3" id="KW-1185">Reference proteome</keyword>